<keyword evidence="3" id="KW-1185">Reference proteome</keyword>
<dbReference type="InterPro" id="IPR032806">
    <property type="entry name" value="YbfD_N"/>
</dbReference>
<proteinExistence type="predicted"/>
<evidence type="ECO:0000259" key="1">
    <source>
        <dbReference type="Pfam" id="PF13808"/>
    </source>
</evidence>
<accession>D9XPL4</accession>
<evidence type="ECO:0000313" key="2">
    <source>
        <dbReference type="EMBL" id="EFL38588.1"/>
    </source>
</evidence>
<dbReference type="Pfam" id="PF13808">
    <property type="entry name" value="DDE_Tnp_1_assoc"/>
    <property type="match status" value="1"/>
</dbReference>
<sequence>MHSSLISVLTRHFEAAAAPCPPANPFELATPGKVFDRLPDPRRVRGRRYRLGSLLGLCLVTVLGGARSLAQIARFAADAAPAVHDHAVTSLFPEQAGTHHYRSRPGHALALLKTTS</sequence>
<name>D9XPL4_9ACTN</name>
<reference evidence="2" key="1">
    <citation type="submission" date="2009-02" db="EMBL/GenBank/DDBJ databases">
        <title>Annotation of Streptomyces griseoflavus strain Tu4000.</title>
        <authorList>
            <consortium name="The Broad Institute Genome Sequencing Platform"/>
            <consortium name="Broad Institute Microbial Sequencing Center"/>
            <person name="Fischbach M."/>
            <person name="Godfrey P."/>
            <person name="Ward D."/>
            <person name="Young S."/>
            <person name="Zeng Q."/>
            <person name="Koehrsen M."/>
            <person name="Alvarado L."/>
            <person name="Berlin A.M."/>
            <person name="Bochicchio J."/>
            <person name="Borenstein D."/>
            <person name="Chapman S.B."/>
            <person name="Chen Z."/>
            <person name="Engels R."/>
            <person name="Freedman E."/>
            <person name="Gellesch M."/>
            <person name="Goldberg J."/>
            <person name="Griggs A."/>
            <person name="Gujja S."/>
            <person name="Heilman E.R."/>
            <person name="Heiman D.I."/>
            <person name="Hepburn T.A."/>
            <person name="Howarth C."/>
            <person name="Jen D."/>
            <person name="Larson L."/>
            <person name="Lewis B."/>
            <person name="Mehta T."/>
            <person name="Park D."/>
            <person name="Pearson M."/>
            <person name="Richards J."/>
            <person name="Roberts A."/>
            <person name="Saif S."/>
            <person name="Shea T.D."/>
            <person name="Shenoy N."/>
            <person name="Sisk P."/>
            <person name="Stolte C."/>
            <person name="Sykes S.N."/>
            <person name="Thomson T."/>
            <person name="Walk T."/>
            <person name="White J."/>
            <person name="Yandava C."/>
            <person name="Straight P."/>
            <person name="Clardy J."/>
            <person name="Hung D."/>
            <person name="Kolter R."/>
            <person name="Mekalanos J."/>
            <person name="Walker S."/>
            <person name="Walsh C.T."/>
            <person name="Wieland-Brown L.C."/>
            <person name="Haas B."/>
            <person name="Nusbaum C."/>
            <person name="Birren B."/>
        </authorList>
    </citation>
    <scope>NUCLEOTIDE SEQUENCE [LARGE SCALE GENOMIC DNA]</scope>
    <source>
        <strain evidence="2">Tu4000</strain>
    </source>
</reference>
<feature type="domain" description="H repeat-associated protein N-terminal" evidence="1">
    <location>
        <begin position="34"/>
        <end position="86"/>
    </location>
</feature>
<protein>
    <recommendedName>
        <fullName evidence="1">H repeat-associated protein N-terminal domain-containing protein</fullName>
    </recommendedName>
</protein>
<dbReference type="Proteomes" id="UP000002968">
    <property type="component" value="Unassembled WGS sequence"/>
</dbReference>
<organism evidence="2 3">
    <name type="scientific">Streptomyces griseoflavus Tu4000</name>
    <dbReference type="NCBI Taxonomy" id="467200"/>
    <lineage>
        <taxon>Bacteria</taxon>
        <taxon>Bacillati</taxon>
        <taxon>Actinomycetota</taxon>
        <taxon>Actinomycetes</taxon>
        <taxon>Kitasatosporales</taxon>
        <taxon>Streptomycetaceae</taxon>
        <taxon>Streptomyces</taxon>
    </lineage>
</organism>
<dbReference type="EMBL" id="GG657758">
    <property type="protein sequence ID" value="EFL38588.1"/>
    <property type="molecule type" value="Genomic_DNA"/>
</dbReference>
<dbReference type="HOGENOM" id="CLU_2095492_0_0_11"/>
<gene>
    <name evidence="2" type="ORF">SSRG_01392</name>
</gene>
<dbReference type="RefSeq" id="WP_004924243.1">
    <property type="nucleotide sequence ID" value="NZ_GG657758.1"/>
</dbReference>
<evidence type="ECO:0000313" key="3">
    <source>
        <dbReference type="Proteomes" id="UP000002968"/>
    </source>
</evidence>
<dbReference type="AlphaFoldDB" id="D9XPL4"/>